<feature type="compositionally biased region" description="Low complexity" evidence="1">
    <location>
        <begin position="282"/>
        <end position="295"/>
    </location>
</feature>
<dbReference type="OrthoDB" id="5976067at2759"/>
<dbReference type="PANTHER" id="PTHR16489:SF11">
    <property type="entry name" value="PROTEIN PHOSPHATASE 1 REGULATORY SUBUNIT 15B"/>
    <property type="match status" value="1"/>
</dbReference>
<dbReference type="AlphaFoldDB" id="A0A8S4BDR3"/>
<accession>A0A8S4BDR3</accession>
<gene>
    <name evidence="2" type="ORF">MMEN_LOCUS14503</name>
</gene>
<dbReference type="GO" id="GO:0034976">
    <property type="term" value="P:response to endoplasmic reticulum stress"/>
    <property type="evidence" value="ECO:0007669"/>
    <property type="project" value="TreeGrafter"/>
</dbReference>
<organism evidence="2 3">
    <name type="scientific">Menidia menidia</name>
    <name type="common">Atlantic silverside</name>
    <dbReference type="NCBI Taxonomy" id="238744"/>
    <lineage>
        <taxon>Eukaryota</taxon>
        <taxon>Metazoa</taxon>
        <taxon>Chordata</taxon>
        <taxon>Craniata</taxon>
        <taxon>Vertebrata</taxon>
        <taxon>Euteleostomi</taxon>
        <taxon>Actinopterygii</taxon>
        <taxon>Neopterygii</taxon>
        <taxon>Teleostei</taxon>
        <taxon>Neoteleostei</taxon>
        <taxon>Acanthomorphata</taxon>
        <taxon>Ovalentaria</taxon>
        <taxon>Atherinomorphae</taxon>
        <taxon>Atheriniformes</taxon>
        <taxon>Atherinopsidae</taxon>
        <taxon>Menidiinae</taxon>
        <taxon>Menidia</taxon>
    </lineage>
</organism>
<feature type="compositionally biased region" description="Basic and acidic residues" evidence="1">
    <location>
        <begin position="247"/>
        <end position="263"/>
    </location>
</feature>
<feature type="region of interest" description="Disordered" evidence="1">
    <location>
        <begin position="160"/>
        <end position="214"/>
    </location>
</feature>
<sequence length="427" mass="46980">MATSVSERVSERTLESLGSGGMAILPWTKHLLTVLWEQLRLLVQVIYYTFMSVFQMFRFEVHVRITDETGEHIQHMSTAASPSESFLFSSNFCADVGDPFSGKSTAEALLSSLRADDLCCGLVDDFVTRTSGKEDGIFLGHQSSWQMGFPGDWNIFVSSSEGSGSSDGCQSPDRAPEPGLPRRKAFRPDASEEERSPLWSECSEEEQSVAEFDSEENRALWESLSRSSDPYNPFFFSACVSTAADMGRSKGETPENGHAERPAVDVVGPPVLDMLVSRSDSESSWSSWAGSEGSSPDVDREESQRLWDLFSSPQDPYNPLCFTASTVSCTRPPQTAGLQQAPLPAAPPKLCSEAEESWSSPPPPEDEEELLFCSALMKPVRPRNAPSDDSLTAVGLHRDSGPLGNHQLLTEEEEEEEEGCSCCWRRD</sequence>
<dbReference type="GO" id="GO:0000164">
    <property type="term" value="C:protein phosphatase type 1 complex"/>
    <property type="evidence" value="ECO:0007669"/>
    <property type="project" value="TreeGrafter"/>
</dbReference>
<dbReference type="EMBL" id="CAJRST010022223">
    <property type="protein sequence ID" value="CAG5957553.1"/>
    <property type="molecule type" value="Genomic_DNA"/>
</dbReference>
<feature type="compositionally biased region" description="Acidic residues" evidence="1">
    <location>
        <begin position="410"/>
        <end position="419"/>
    </location>
</feature>
<dbReference type="GO" id="GO:0019888">
    <property type="term" value="F:protein phosphatase regulator activity"/>
    <property type="evidence" value="ECO:0007669"/>
    <property type="project" value="TreeGrafter"/>
</dbReference>
<evidence type="ECO:0000313" key="3">
    <source>
        <dbReference type="Proteomes" id="UP000677803"/>
    </source>
</evidence>
<feature type="region of interest" description="Disordered" evidence="1">
    <location>
        <begin position="332"/>
        <end position="367"/>
    </location>
</feature>
<feature type="compositionally biased region" description="Low complexity" evidence="1">
    <location>
        <begin position="160"/>
        <end position="171"/>
    </location>
</feature>
<feature type="compositionally biased region" description="Basic and acidic residues" evidence="1">
    <location>
        <begin position="186"/>
        <end position="196"/>
    </location>
</feature>
<dbReference type="GO" id="GO:0005783">
    <property type="term" value="C:endoplasmic reticulum"/>
    <property type="evidence" value="ECO:0007669"/>
    <property type="project" value="TreeGrafter"/>
</dbReference>
<feature type="region of interest" description="Disordered" evidence="1">
    <location>
        <begin position="382"/>
        <end position="427"/>
    </location>
</feature>
<reference evidence="2" key="1">
    <citation type="submission" date="2021-05" db="EMBL/GenBank/DDBJ databases">
        <authorList>
            <person name="Tigano A."/>
        </authorList>
    </citation>
    <scope>NUCLEOTIDE SEQUENCE</scope>
</reference>
<name>A0A8S4BDR3_9TELE</name>
<evidence type="ECO:0000256" key="1">
    <source>
        <dbReference type="SAM" id="MobiDB-lite"/>
    </source>
</evidence>
<protein>
    <submittedName>
        <fullName evidence="2">(Atlantic silverside) hypothetical protein</fullName>
    </submittedName>
</protein>
<dbReference type="PANTHER" id="PTHR16489">
    <property type="entry name" value="GH11727P"/>
    <property type="match status" value="1"/>
</dbReference>
<evidence type="ECO:0000313" key="2">
    <source>
        <dbReference type="EMBL" id="CAG5957553.1"/>
    </source>
</evidence>
<feature type="compositionally biased region" description="Low complexity" evidence="1">
    <location>
        <begin position="332"/>
        <end position="343"/>
    </location>
</feature>
<dbReference type="Proteomes" id="UP000677803">
    <property type="component" value="Unassembled WGS sequence"/>
</dbReference>
<comment type="caution">
    <text evidence="2">The sequence shown here is derived from an EMBL/GenBank/DDBJ whole genome shotgun (WGS) entry which is preliminary data.</text>
</comment>
<feature type="compositionally biased region" description="Acidic residues" evidence="1">
    <location>
        <begin position="202"/>
        <end position="214"/>
    </location>
</feature>
<dbReference type="InterPro" id="IPR051254">
    <property type="entry name" value="PPP1R15"/>
</dbReference>
<feature type="region of interest" description="Disordered" evidence="1">
    <location>
        <begin position="246"/>
        <end position="303"/>
    </location>
</feature>
<proteinExistence type="predicted"/>
<keyword evidence="3" id="KW-1185">Reference proteome</keyword>